<dbReference type="PANTHER" id="PTHR42693:SF53">
    <property type="entry name" value="ENDO-4-O-SULFATASE"/>
    <property type="match status" value="1"/>
</dbReference>
<feature type="domain" description="Sulfatase N-terminal" evidence="6">
    <location>
        <begin position="31"/>
        <end position="367"/>
    </location>
</feature>
<comment type="similarity">
    <text evidence="1">Belongs to the sulfatase family.</text>
</comment>
<dbReference type="InterPro" id="IPR024607">
    <property type="entry name" value="Sulfatase_CS"/>
</dbReference>
<gene>
    <name evidence="7" type="ORF">H5P28_11920</name>
</gene>
<dbReference type="InterPro" id="IPR050738">
    <property type="entry name" value="Sulfatase"/>
</dbReference>
<evidence type="ECO:0000313" key="8">
    <source>
        <dbReference type="Proteomes" id="UP000546464"/>
    </source>
</evidence>
<evidence type="ECO:0000313" key="7">
    <source>
        <dbReference type="EMBL" id="MBC2594964.1"/>
    </source>
</evidence>
<dbReference type="GO" id="GO:0004065">
    <property type="term" value="F:arylsulfatase activity"/>
    <property type="evidence" value="ECO:0007669"/>
    <property type="project" value="TreeGrafter"/>
</dbReference>
<keyword evidence="4" id="KW-0106">Calcium</keyword>
<dbReference type="RefSeq" id="WP_185675930.1">
    <property type="nucleotide sequence ID" value="NZ_JACHVB010000035.1"/>
</dbReference>
<organism evidence="7 8">
    <name type="scientific">Ruficoccus amylovorans</name>
    <dbReference type="NCBI Taxonomy" id="1804625"/>
    <lineage>
        <taxon>Bacteria</taxon>
        <taxon>Pseudomonadati</taxon>
        <taxon>Verrucomicrobiota</taxon>
        <taxon>Opitutia</taxon>
        <taxon>Puniceicoccales</taxon>
        <taxon>Cerasicoccaceae</taxon>
        <taxon>Ruficoccus</taxon>
    </lineage>
</organism>
<name>A0A842HHC3_9BACT</name>
<dbReference type="Proteomes" id="UP000546464">
    <property type="component" value="Unassembled WGS sequence"/>
</dbReference>
<comment type="caution">
    <text evidence="7">The sequence shown here is derived from an EMBL/GenBank/DDBJ whole genome shotgun (WGS) entry which is preliminary data.</text>
</comment>
<dbReference type="EMBL" id="JACHVB010000035">
    <property type="protein sequence ID" value="MBC2594964.1"/>
    <property type="molecule type" value="Genomic_DNA"/>
</dbReference>
<dbReference type="PROSITE" id="PS00149">
    <property type="entry name" value="SULFATASE_2"/>
    <property type="match status" value="1"/>
</dbReference>
<evidence type="ECO:0000256" key="4">
    <source>
        <dbReference type="ARBA" id="ARBA00022837"/>
    </source>
</evidence>
<feature type="chain" id="PRO_5032985892" evidence="5">
    <location>
        <begin position="21"/>
        <end position="485"/>
    </location>
</feature>
<dbReference type="PANTHER" id="PTHR42693">
    <property type="entry name" value="ARYLSULFATASE FAMILY MEMBER"/>
    <property type="match status" value="1"/>
</dbReference>
<evidence type="ECO:0000259" key="6">
    <source>
        <dbReference type="Pfam" id="PF00884"/>
    </source>
</evidence>
<dbReference type="InterPro" id="IPR000917">
    <property type="entry name" value="Sulfatase_N"/>
</dbReference>
<keyword evidence="2" id="KW-0479">Metal-binding</keyword>
<dbReference type="AlphaFoldDB" id="A0A842HHC3"/>
<dbReference type="Gene3D" id="3.40.720.10">
    <property type="entry name" value="Alkaline Phosphatase, subunit A"/>
    <property type="match status" value="1"/>
</dbReference>
<evidence type="ECO:0000256" key="5">
    <source>
        <dbReference type="SAM" id="SignalP"/>
    </source>
</evidence>
<dbReference type="GO" id="GO:0046872">
    <property type="term" value="F:metal ion binding"/>
    <property type="evidence" value="ECO:0007669"/>
    <property type="project" value="UniProtKB-KW"/>
</dbReference>
<sequence length="485" mass="53602">MRKNTALTVALGLIAGVCPAATTRAAEPSAPNILVIMADDLGYDDVGFQEQGKLREVTPNIDRLAEQGMRFTQGYACASVCGPSRAGFITGMNQQRFGFQENFPPDWTNPPHMDWQRGAWTEFGIPPEVKTVGDYLQSAGYLTGVIGKWHLGYDEQYYPTARGFDYFYGMRSGGRNYVSTPDYNTTDKIPDKWRSIEENGVIVPESEITYLTENLTEQAVAFIDRAAKEHQPFFLFMSYTAPHSPYQAKPEDLARIDALFPDISRKRATYLAMILNMDDGVGRILAELEKNRQTQNTLIVFLSDNGATSKGPGDNAPLTGHKWTPFEGGIRVPFVISWPGRIPAGTESDQVISALDLLPTFLGLAGVERPEGLDGVDLWPCLSDPNTSLGERALFWREQTSEGDALWGRVGDVKYIAASKWDEPRAYDLSGSATEDDATRLTELSGAESVKGAVEEWNEQLPPPAWPVYNWRTGKKFSVEAAGAQ</sequence>
<keyword evidence="5" id="KW-0732">Signal</keyword>
<evidence type="ECO:0000256" key="2">
    <source>
        <dbReference type="ARBA" id="ARBA00022723"/>
    </source>
</evidence>
<accession>A0A842HHC3</accession>
<protein>
    <submittedName>
        <fullName evidence="7">Sulfatase-like hydrolase/transferase</fullName>
    </submittedName>
</protein>
<keyword evidence="8" id="KW-1185">Reference proteome</keyword>
<reference evidence="7 8" key="1">
    <citation type="submission" date="2020-07" db="EMBL/GenBank/DDBJ databases">
        <authorList>
            <person name="Feng X."/>
        </authorList>
    </citation>
    <scope>NUCLEOTIDE SEQUENCE [LARGE SCALE GENOMIC DNA]</scope>
    <source>
        <strain evidence="7 8">JCM31066</strain>
    </source>
</reference>
<dbReference type="PROSITE" id="PS00523">
    <property type="entry name" value="SULFATASE_1"/>
    <property type="match status" value="1"/>
</dbReference>
<evidence type="ECO:0000256" key="3">
    <source>
        <dbReference type="ARBA" id="ARBA00022801"/>
    </source>
</evidence>
<keyword evidence="3 7" id="KW-0378">Hydrolase</keyword>
<dbReference type="SUPFAM" id="SSF53649">
    <property type="entry name" value="Alkaline phosphatase-like"/>
    <property type="match status" value="1"/>
</dbReference>
<dbReference type="Pfam" id="PF00884">
    <property type="entry name" value="Sulfatase"/>
    <property type="match status" value="1"/>
</dbReference>
<proteinExistence type="inferred from homology"/>
<dbReference type="InterPro" id="IPR017850">
    <property type="entry name" value="Alkaline_phosphatase_core_sf"/>
</dbReference>
<dbReference type="GO" id="GO:0016740">
    <property type="term" value="F:transferase activity"/>
    <property type="evidence" value="ECO:0007669"/>
    <property type="project" value="UniProtKB-KW"/>
</dbReference>
<evidence type="ECO:0000256" key="1">
    <source>
        <dbReference type="ARBA" id="ARBA00008779"/>
    </source>
</evidence>
<feature type="signal peptide" evidence="5">
    <location>
        <begin position="1"/>
        <end position="20"/>
    </location>
</feature>
<keyword evidence="7" id="KW-0808">Transferase</keyword>